<sequence>MHFATGYANFSITLALWMNEAVDCGIWKNEPGGGHNMGDGAARHLGQIRKTPEWSFMFAGGAGTLNTGASCAMYGGLAGISPHLVAETT</sequence>
<keyword evidence="2" id="KW-1185">Reference proteome</keyword>
<evidence type="ECO:0000313" key="1">
    <source>
        <dbReference type="EMBL" id="KAJ3643345.1"/>
    </source>
</evidence>
<accession>A0AA38HST2</accession>
<name>A0AA38HST2_9CUCU</name>
<evidence type="ECO:0000313" key="2">
    <source>
        <dbReference type="Proteomes" id="UP001168821"/>
    </source>
</evidence>
<dbReference type="AlphaFoldDB" id="A0AA38HST2"/>
<comment type="caution">
    <text evidence="1">The sequence shown here is derived from an EMBL/GenBank/DDBJ whole genome shotgun (WGS) entry which is preliminary data.</text>
</comment>
<reference evidence="1" key="1">
    <citation type="journal article" date="2023" name="G3 (Bethesda)">
        <title>Whole genome assemblies of Zophobas morio and Tenebrio molitor.</title>
        <authorList>
            <person name="Kaur S."/>
            <person name="Stinson S.A."/>
            <person name="diCenzo G.C."/>
        </authorList>
    </citation>
    <scope>NUCLEOTIDE SEQUENCE</scope>
    <source>
        <strain evidence="1">QUZm001</strain>
    </source>
</reference>
<protein>
    <submittedName>
        <fullName evidence="1">Uncharacterized protein</fullName>
    </submittedName>
</protein>
<dbReference type="EMBL" id="JALNTZ010000008">
    <property type="protein sequence ID" value="KAJ3643345.1"/>
    <property type="molecule type" value="Genomic_DNA"/>
</dbReference>
<proteinExistence type="predicted"/>
<organism evidence="1 2">
    <name type="scientific">Zophobas morio</name>
    <dbReference type="NCBI Taxonomy" id="2755281"/>
    <lineage>
        <taxon>Eukaryota</taxon>
        <taxon>Metazoa</taxon>
        <taxon>Ecdysozoa</taxon>
        <taxon>Arthropoda</taxon>
        <taxon>Hexapoda</taxon>
        <taxon>Insecta</taxon>
        <taxon>Pterygota</taxon>
        <taxon>Neoptera</taxon>
        <taxon>Endopterygota</taxon>
        <taxon>Coleoptera</taxon>
        <taxon>Polyphaga</taxon>
        <taxon>Cucujiformia</taxon>
        <taxon>Tenebrionidae</taxon>
        <taxon>Zophobas</taxon>
    </lineage>
</organism>
<dbReference type="Proteomes" id="UP001168821">
    <property type="component" value="Unassembled WGS sequence"/>
</dbReference>
<gene>
    <name evidence="1" type="ORF">Zmor_026063</name>
</gene>